<dbReference type="AlphaFoldDB" id="A0A7X3JYX1"/>
<dbReference type="Pfam" id="PF02163">
    <property type="entry name" value="Peptidase_M50"/>
    <property type="match status" value="1"/>
</dbReference>
<reference evidence="15 16" key="1">
    <citation type="journal article" date="2019" name="Microorganisms">
        <title>Paenibacillus lutrae sp. nov., A Chitinolytic Species Isolated from A River Otter in Castril Natural Park, Granada, Spain.</title>
        <authorList>
            <person name="Rodriguez M."/>
            <person name="Reina J.C."/>
            <person name="Bejar V."/>
            <person name="Llamas I."/>
        </authorList>
    </citation>
    <scope>NUCLEOTIDE SEQUENCE [LARGE SCALE GENOMIC DNA]</scope>
    <source>
        <strain evidence="15 16">N10</strain>
    </source>
</reference>
<dbReference type="GO" id="GO:0005886">
    <property type="term" value="C:plasma membrane"/>
    <property type="evidence" value="ECO:0007669"/>
    <property type="project" value="UniProtKB-SubCell"/>
</dbReference>
<keyword evidence="16" id="KW-1185">Reference proteome</keyword>
<dbReference type="OrthoDB" id="9800627at2"/>
<feature type="transmembrane region" description="Helical" evidence="13">
    <location>
        <begin position="84"/>
        <end position="112"/>
    </location>
</feature>
<dbReference type="GO" id="GO:0006508">
    <property type="term" value="P:proteolysis"/>
    <property type="evidence" value="ECO:0007669"/>
    <property type="project" value="UniProtKB-KW"/>
</dbReference>
<organism evidence="15 16">
    <name type="scientific">Paenibacillus lutrae</name>
    <dbReference type="NCBI Taxonomy" id="2078573"/>
    <lineage>
        <taxon>Bacteria</taxon>
        <taxon>Bacillati</taxon>
        <taxon>Bacillota</taxon>
        <taxon>Bacilli</taxon>
        <taxon>Bacillales</taxon>
        <taxon>Paenibacillaceae</taxon>
        <taxon>Paenibacillus</taxon>
    </lineage>
</organism>
<dbReference type="PANTHER" id="PTHR35864">
    <property type="entry name" value="ZINC METALLOPROTEASE MJ0611-RELATED"/>
    <property type="match status" value="1"/>
</dbReference>
<dbReference type="RefSeq" id="WP_157334455.1">
    <property type="nucleotide sequence ID" value="NZ_RHLK01000003.1"/>
</dbReference>
<evidence type="ECO:0000256" key="3">
    <source>
        <dbReference type="ARBA" id="ARBA00007931"/>
    </source>
</evidence>
<evidence type="ECO:0000256" key="1">
    <source>
        <dbReference type="ARBA" id="ARBA00001947"/>
    </source>
</evidence>
<dbReference type="PANTHER" id="PTHR35864:SF1">
    <property type="entry name" value="ZINC METALLOPROTEASE YWHC-RELATED"/>
    <property type="match status" value="1"/>
</dbReference>
<evidence type="ECO:0000256" key="8">
    <source>
        <dbReference type="ARBA" id="ARBA00022801"/>
    </source>
</evidence>
<evidence type="ECO:0000256" key="5">
    <source>
        <dbReference type="ARBA" id="ARBA00022670"/>
    </source>
</evidence>
<evidence type="ECO:0000256" key="11">
    <source>
        <dbReference type="ARBA" id="ARBA00023049"/>
    </source>
</evidence>
<comment type="caution">
    <text evidence="15">The sequence shown here is derived from an EMBL/GenBank/DDBJ whole genome shotgun (WGS) entry which is preliminary data.</text>
</comment>
<evidence type="ECO:0000256" key="6">
    <source>
        <dbReference type="ARBA" id="ARBA00022692"/>
    </source>
</evidence>
<keyword evidence="4" id="KW-1003">Cell membrane</keyword>
<feature type="transmembrane region" description="Helical" evidence="13">
    <location>
        <begin position="127"/>
        <end position="148"/>
    </location>
</feature>
<evidence type="ECO:0000259" key="14">
    <source>
        <dbReference type="Pfam" id="PF02163"/>
    </source>
</evidence>
<comment type="subcellular location">
    <subcellularLocation>
        <location evidence="2">Cell membrane</location>
        <topology evidence="2">Multi-pass membrane protein</topology>
    </subcellularLocation>
</comment>
<evidence type="ECO:0000313" key="16">
    <source>
        <dbReference type="Proteomes" id="UP000490800"/>
    </source>
</evidence>
<evidence type="ECO:0000256" key="4">
    <source>
        <dbReference type="ARBA" id="ARBA00022475"/>
    </source>
</evidence>
<sequence length="234" mass="26117">MLAYGFDVIPFVLLVLILAFTVHEFAHAYSAYKFGDPTAYNEGRVTLNPRVHLDVFGTIVFILVGFGWAKPVPVRRSNFKKPRLMGVIVSAAGPLSNLVMAFVGLLILYLLWTFGGIETWSTGTQKAALLFLVLLVQINIVLFILNLLPVPPLDGYRILEDVLPVAGREKMRQYEQWGMIVLLLLVFIEPLYRVTLGPIFALQYDIIAAFNTALSGIFGFRIPVEQLFRVSGGL</sequence>
<feature type="transmembrane region" description="Helical" evidence="13">
    <location>
        <begin position="52"/>
        <end position="72"/>
    </location>
</feature>
<dbReference type="EMBL" id="RHLK01000003">
    <property type="protein sequence ID" value="MVO99466.1"/>
    <property type="molecule type" value="Genomic_DNA"/>
</dbReference>
<dbReference type="GO" id="GO:0046872">
    <property type="term" value="F:metal ion binding"/>
    <property type="evidence" value="ECO:0007669"/>
    <property type="project" value="UniProtKB-KW"/>
</dbReference>
<dbReference type="InterPro" id="IPR008915">
    <property type="entry name" value="Peptidase_M50"/>
</dbReference>
<keyword evidence="9" id="KW-0862">Zinc</keyword>
<keyword evidence="12 13" id="KW-0472">Membrane</keyword>
<dbReference type="GO" id="GO:0008237">
    <property type="term" value="F:metallopeptidase activity"/>
    <property type="evidence" value="ECO:0007669"/>
    <property type="project" value="UniProtKB-KW"/>
</dbReference>
<evidence type="ECO:0000256" key="10">
    <source>
        <dbReference type="ARBA" id="ARBA00022989"/>
    </source>
</evidence>
<accession>A0A7X3JYX1</accession>
<evidence type="ECO:0000256" key="7">
    <source>
        <dbReference type="ARBA" id="ARBA00022723"/>
    </source>
</evidence>
<gene>
    <name evidence="15" type="ORF">EDM21_07985</name>
</gene>
<proteinExistence type="inferred from homology"/>
<dbReference type="InterPro" id="IPR052348">
    <property type="entry name" value="Metallopeptidase_M50B"/>
</dbReference>
<comment type="similarity">
    <text evidence="3">Belongs to the peptidase M50B family.</text>
</comment>
<evidence type="ECO:0000256" key="13">
    <source>
        <dbReference type="SAM" id="Phobius"/>
    </source>
</evidence>
<keyword evidence="8" id="KW-0378">Hydrolase</keyword>
<evidence type="ECO:0000313" key="15">
    <source>
        <dbReference type="EMBL" id="MVO99466.1"/>
    </source>
</evidence>
<dbReference type="CDD" id="cd06158">
    <property type="entry name" value="S2P-M50_like_1"/>
    <property type="match status" value="1"/>
</dbReference>
<keyword evidence="10 13" id="KW-1133">Transmembrane helix</keyword>
<keyword evidence="7" id="KW-0479">Metal-binding</keyword>
<keyword evidence="6 13" id="KW-0812">Transmembrane</keyword>
<keyword evidence="5 15" id="KW-0645">Protease</keyword>
<feature type="domain" description="Peptidase M50" evidence="14">
    <location>
        <begin position="12"/>
        <end position="187"/>
    </location>
</feature>
<comment type="cofactor">
    <cofactor evidence="1">
        <name>Zn(2+)</name>
        <dbReference type="ChEBI" id="CHEBI:29105"/>
    </cofactor>
</comment>
<keyword evidence="11" id="KW-0482">Metalloprotease</keyword>
<name>A0A7X3JYX1_9BACL</name>
<evidence type="ECO:0000256" key="12">
    <source>
        <dbReference type="ARBA" id="ARBA00023136"/>
    </source>
</evidence>
<evidence type="ECO:0000256" key="2">
    <source>
        <dbReference type="ARBA" id="ARBA00004651"/>
    </source>
</evidence>
<dbReference type="Proteomes" id="UP000490800">
    <property type="component" value="Unassembled WGS sequence"/>
</dbReference>
<protein>
    <submittedName>
        <fullName evidence="15">Site-2 protease family protein</fullName>
    </submittedName>
</protein>
<evidence type="ECO:0000256" key="9">
    <source>
        <dbReference type="ARBA" id="ARBA00022833"/>
    </source>
</evidence>
<feature type="transmembrane region" description="Helical" evidence="13">
    <location>
        <begin position="177"/>
        <end position="195"/>
    </location>
</feature>
<dbReference type="InterPro" id="IPR044537">
    <property type="entry name" value="Rip2-like"/>
</dbReference>